<sequence length="245" mass="27646">MSKELQVPHMMMHLFAYKVHIVLELKPDAPSLSKNGPEDKFNKLMQVLVLSALDEGFRSPVLQSCFSRCIGVLLNAIPENQWNENRHFHNQAVVCCSLLTLSPHAIEIAKALAFATLNHLLATELKTKPLDSIANTSIFALLKYYEPVNELNCYVLYIVIMLLDFCLSGAYVEDNLNLENLSYMVSWLSNLGGRISTAIDSIDTTVMKELISRCLSDWRIMKVDRTYVELTYGDQPASLSSDIKQ</sequence>
<name>A0A2J7QP93_9NEOP</name>
<dbReference type="EMBL" id="NEVH01012095">
    <property type="protein sequence ID" value="PNF30399.1"/>
    <property type="molecule type" value="Genomic_DNA"/>
</dbReference>
<dbReference type="InParanoid" id="A0A2J7QP93"/>
<dbReference type="Proteomes" id="UP000235965">
    <property type="component" value="Unassembled WGS sequence"/>
</dbReference>
<gene>
    <name evidence="1" type="ORF">B7P43_G12861</name>
</gene>
<dbReference type="OrthoDB" id="10546934at2759"/>
<proteinExistence type="predicted"/>
<reference evidence="1 2" key="1">
    <citation type="submission" date="2017-12" db="EMBL/GenBank/DDBJ databases">
        <title>Hemimetabolous genomes reveal molecular basis of termite eusociality.</title>
        <authorList>
            <person name="Harrison M.C."/>
            <person name="Jongepier E."/>
            <person name="Robertson H.M."/>
            <person name="Arning N."/>
            <person name="Bitard-Feildel T."/>
            <person name="Chao H."/>
            <person name="Childers C.P."/>
            <person name="Dinh H."/>
            <person name="Doddapaneni H."/>
            <person name="Dugan S."/>
            <person name="Gowin J."/>
            <person name="Greiner C."/>
            <person name="Han Y."/>
            <person name="Hu H."/>
            <person name="Hughes D.S.T."/>
            <person name="Huylmans A.-K."/>
            <person name="Kemena C."/>
            <person name="Kremer L.P.M."/>
            <person name="Lee S.L."/>
            <person name="Lopez-Ezquerra A."/>
            <person name="Mallet L."/>
            <person name="Monroy-Kuhn J.M."/>
            <person name="Moser A."/>
            <person name="Murali S.C."/>
            <person name="Muzny D.M."/>
            <person name="Otani S."/>
            <person name="Piulachs M.-D."/>
            <person name="Poelchau M."/>
            <person name="Qu J."/>
            <person name="Schaub F."/>
            <person name="Wada-Katsumata A."/>
            <person name="Worley K.C."/>
            <person name="Xie Q."/>
            <person name="Ylla G."/>
            <person name="Poulsen M."/>
            <person name="Gibbs R.A."/>
            <person name="Schal C."/>
            <person name="Richards S."/>
            <person name="Belles X."/>
            <person name="Korb J."/>
            <person name="Bornberg-Bauer E."/>
        </authorList>
    </citation>
    <scope>NUCLEOTIDE SEQUENCE [LARGE SCALE GENOMIC DNA]</scope>
    <source>
        <tissue evidence="1">Whole body</tissue>
    </source>
</reference>
<evidence type="ECO:0000313" key="1">
    <source>
        <dbReference type="EMBL" id="PNF30399.1"/>
    </source>
</evidence>
<comment type="caution">
    <text evidence="1">The sequence shown here is derived from an EMBL/GenBank/DDBJ whole genome shotgun (WGS) entry which is preliminary data.</text>
</comment>
<accession>A0A2J7QP93</accession>
<organism evidence="1 2">
    <name type="scientific">Cryptotermes secundus</name>
    <dbReference type="NCBI Taxonomy" id="105785"/>
    <lineage>
        <taxon>Eukaryota</taxon>
        <taxon>Metazoa</taxon>
        <taxon>Ecdysozoa</taxon>
        <taxon>Arthropoda</taxon>
        <taxon>Hexapoda</taxon>
        <taxon>Insecta</taxon>
        <taxon>Pterygota</taxon>
        <taxon>Neoptera</taxon>
        <taxon>Polyneoptera</taxon>
        <taxon>Dictyoptera</taxon>
        <taxon>Blattodea</taxon>
        <taxon>Blattoidea</taxon>
        <taxon>Termitoidae</taxon>
        <taxon>Kalotermitidae</taxon>
        <taxon>Cryptotermitinae</taxon>
        <taxon>Cryptotermes</taxon>
    </lineage>
</organism>
<protein>
    <submittedName>
        <fullName evidence="1">Uncharacterized protein</fullName>
    </submittedName>
</protein>
<evidence type="ECO:0000313" key="2">
    <source>
        <dbReference type="Proteomes" id="UP000235965"/>
    </source>
</evidence>
<keyword evidence="2" id="KW-1185">Reference proteome</keyword>
<dbReference type="AlphaFoldDB" id="A0A2J7QP93"/>